<organism evidence="1 2">
    <name type="scientific">Feifania hominis</name>
    <dbReference type="NCBI Taxonomy" id="2763660"/>
    <lineage>
        <taxon>Bacteria</taxon>
        <taxon>Bacillati</taxon>
        <taxon>Bacillota</taxon>
        <taxon>Clostridia</taxon>
        <taxon>Eubacteriales</taxon>
        <taxon>Feifaniaceae</taxon>
        <taxon>Feifania</taxon>
    </lineage>
</organism>
<evidence type="ECO:0000313" key="2">
    <source>
        <dbReference type="Proteomes" id="UP000620366"/>
    </source>
</evidence>
<dbReference type="EMBL" id="JACRSP010000007">
    <property type="protein sequence ID" value="MBC8537299.1"/>
    <property type="molecule type" value="Genomic_DNA"/>
</dbReference>
<name>A0A926DHB4_9FIRM</name>
<gene>
    <name evidence="1" type="ORF">H8695_11425</name>
</gene>
<proteinExistence type="predicted"/>
<dbReference type="RefSeq" id="WP_249301846.1">
    <property type="nucleotide sequence ID" value="NZ_JACRSP010000007.1"/>
</dbReference>
<sequence length="72" mass="8306">MADRRQITQDIKSEIGNFPNLSAVCRYLGCGYEKAVDYLRDVPYIKDGKEKRYLAIDIARMISEKMVGGRFQ</sequence>
<reference evidence="1" key="1">
    <citation type="submission" date="2020-08" db="EMBL/GenBank/DDBJ databases">
        <title>Genome public.</title>
        <authorList>
            <person name="Liu C."/>
            <person name="Sun Q."/>
        </authorList>
    </citation>
    <scope>NUCLEOTIDE SEQUENCE</scope>
    <source>
        <strain evidence="1">BX7</strain>
    </source>
</reference>
<accession>A0A926DHB4</accession>
<protein>
    <submittedName>
        <fullName evidence="1">Uncharacterized protein</fullName>
    </submittedName>
</protein>
<dbReference type="Proteomes" id="UP000620366">
    <property type="component" value="Unassembled WGS sequence"/>
</dbReference>
<keyword evidence="2" id="KW-1185">Reference proteome</keyword>
<comment type="caution">
    <text evidence="1">The sequence shown here is derived from an EMBL/GenBank/DDBJ whole genome shotgun (WGS) entry which is preliminary data.</text>
</comment>
<dbReference type="AlphaFoldDB" id="A0A926DHB4"/>
<evidence type="ECO:0000313" key="1">
    <source>
        <dbReference type="EMBL" id="MBC8537299.1"/>
    </source>
</evidence>